<evidence type="ECO:0000313" key="6">
    <source>
        <dbReference type="EMBL" id="EPQ58404.1"/>
    </source>
</evidence>
<organism evidence="6 7">
    <name type="scientific">Gloeophyllum trabeum (strain ATCC 11539 / FP-39264 / Madison 617)</name>
    <name type="common">Brown rot fungus</name>
    <dbReference type="NCBI Taxonomy" id="670483"/>
    <lineage>
        <taxon>Eukaryota</taxon>
        <taxon>Fungi</taxon>
        <taxon>Dikarya</taxon>
        <taxon>Basidiomycota</taxon>
        <taxon>Agaricomycotina</taxon>
        <taxon>Agaricomycetes</taxon>
        <taxon>Gloeophyllales</taxon>
        <taxon>Gloeophyllaceae</taxon>
        <taxon>Gloeophyllum</taxon>
    </lineage>
</organism>
<feature type="region of interest" description="Disordered" evidence="4">
    <location>
        <begin position="1"/>
        <end position="23"/>
    </location>
</feature>
<sequence length="329" mass="33842">MSAASKNTKTAKKPAAAKKTAKAAPAHPPWIDMIKLFWLPHLDGFGVVDVVIEVCPKGVGSRARGRRAGYMGVWRPAASSLQTPFSECIAAHPEDARAGVSRPQIKSFVEEQYKLEIGNAQNTQLSKAIATGVDKGDFVLPKGPSGRVKLAPKTKTDTSATKENKPAKPAAKSAAKSSAKPAAKSTAKAAPAKKPAPKAATAKTTTAKTTTAKKPATTTKSTTTTKSAATKSAAAKSATTKRTAAKSAPAKSAPATKAKAAPAPKKAEPKKKLAGRKPPVEKKTTAPSRRGAAKKATTGTTVTKSKAPAKRKTANSSGGTARQRAAKRA</sequence>
<feature type="domain" description="H15" evidence="5">
    <location>
        <begin position="74"/>
        <end position="152"/>
    </location>
</feature>
<protein>
    <recommendedName>
        <fullName evidence="1">Histone H1</fullName>
    </recommendedName>
</protein>
<dbReference type="SUPFAM" id="SSF46785">
    <property type="entry name" value="Winged helix' DNA-binding domain"/>
    <property type="match status" value="1"/>
</dbReference>
<keyword evidence="7" id="KW-1185">Reference proteome</keyword>
<keyword evidence="3" id="KW-0158">Chromosome</keyword>
<dbReference type="GO" id="GO:0003677">
    <property type="term" value="F:DNA binding"/>
    <property type="evidence" value="ECO:0007669"/>
    <property type="project" value="UniProtKB-KW"/>
</dbReference>
<keyword evidence="2 3" id="KW-0238">DNA-binding</keyword>
<evidence type="ECO:0000256" key="4">
    <source>
        <dbReference type="SAM" id="MobiDB-lite"/>
    </source>
</evidence>
<dbReference type="PRINTS" id="PR00624">
    <property type="entry name" value="HISTONEH5"/>
</dbReference>
<evidence type="ECO:0000259" key="5">
    <source>
        <dbReference type="PROSITE" id="PS51504"/>
    </source>
</evidence>
<dbReference type="InterPro" id="IPR005818">
    <property type="entry name" value="Histone_H1/H5_H15"/>
</dbReference>
<dbReference type="OrthoDB" id="1110759at2759"/>
<evidence type="ECO:0000256" key="3">
    <source>
        <dbReference type="RuleBase" id="RU003894"/>
    </source>
</evidence>
<dbReference type="AlphaFoldDB" id="S7RYC2"/>
<feature type="compositionally biased region" description="Low complexity" evidence="4">
    <location>
        <begin position="167"/>
        <end position="264"/>
    </location>
</feature>
<dbReference type="GO" id="GO:0000786">
    <property type="term" value="C:nucleosome"/>
    <property type="evidence" value="ECO:0007669"/>
    <property type="project" value="InterPro"/>
</dbReference>
<dbReference type="InterPro" id="IPR036390">
    <property type="entry name" value="WH_DNA-bd_sf"/>
</dbReference>
<dbReference type="PROSITE" id="PS51504">
    <property type="entry name" value="H15"/>
    <property type="match status" value="1"/>
</dbReference>
<dbReference type="InterPro" id="IPR005819">
    <property type="entry name" value="H1/H5"/>
</dbReference>
<feature type="compositionally biased region" description="Low complexity" evidence="4">
    <location>
        <begin position="294"/>
        <end position="306"/>
    </location>
</feature>
<dbReference type="Proteomes" id="UP000030669">
    <property type="component" value="Unassembled WGS sequence"/>
</dbReference>
<dbReference type="RefSeq" id="XP_007863590.1">
    <property type="nucleotide sequence ID" value="XM_007865399.1"/>
</dbReference>
<keyword evidence="3" id="KW-0539">Nucleus</keyword>
<feature type="region of interest" description="Disordered" evidence="4">
    <location>
        <begin position="137"/>
        <end position="329"/>
    </location>
</feature>
<reference evidence="6 7" key="1">
    <citation type="journal article" date="2012" name="Science">
        <title>The Paleozoic origin of enzymatic lignin decomposition reconstructed from 31 fungal genomes.</title>
        <authorList>
            <person name="Floudas D."/>
            <person name="Binder M."/>
            <person name="Riley R."/>
            <person name="Barry K."/>
            <person name="Blanchette R.A."/>
            <person name="Henrissat B."/>
            <person name="Martinez A.T."/>
            <person name="Otillar R."/>
            <person name="Spatafora J.W."/>
            <person name="Yadav J.S."/>
            <person name="Aerts A."/>
            <person name="Benoit I."/>
            <person name="Boyd A."/>
            <person name="Carlson A."/>
            <person name="Copeland A."/>
            <person name="Coutinho P.M."/>
            <person name="de Vries R.P."/>
            <person name="Ferreira P."/>
            <person name="Findley K."/>
            <person name="Foster B."/>
            <person name="Gaskell J."/>
            <person name="Glotzer D."/>
            <person name="Gorecki P."/>
            <person name="Heitman J."/>
            <person name="Hesse C."/>
            <person name="Hori C."/>
            <person name="Igarashi K."/>
            <person name="Jurgens J.A."/>
            <person name="Kallen N."/>
            <person name="Kersten P."/>
            <person name="Kohler A."/>
            <person name="Kuees U."/>
            <person name="Kumar T.K.A."/>
            <person name="Kuo A."/>
            <person name="LaButti K."/>
            <person name="Larrondo L.F."/>
            <person name="Lindquist E."/>
            <person name="Ling A."/>
            <person name="Lombard V."/>
            <person name="Lucas S."/>
            <person name="Lundell T."/>
            <person name="Martin R."/>
            <person name="McLaughlin D.J."/>
            <person name="Morgenstern I."/>
            <person name="Morin E."/>
            <person name="Murat C."/>
            <person name="Nagy L.G."/>
            <person name="Nolan M."/>
            <person name="Ohm R.A."/>
            <person name="Patyshakuliyeva A."/>
            <person name="Rokas A."/>
            <person name="Ruiz-Duenas F.J."/>
            <person name="Sabat G."/>
            <person name="Salamov A."/>
            <person name="Samejima M."/>
            <person name="Schmutz J."/>
            <person name="Slot J.C."/>
            <person name="St John F."/>
            <person name="Stenlid J."/>
            <person name="Sun H."/>
            <person name="Sun S."/>
            <person name="Syed K."/>
            <person name="Tsang A."/>
            <person name="Wiebenga A."/>
            <person name="Young D."/>
            <person name="Pisabarro A."/>
            <person name="Eastwood D.C."/>
            <person name="Martin F."/>
            <person name="Cullen D."/>
            <person name="Grigoriev I.V."/>
            <person name="Hibbett D.S."/>
        </authorList>
    </citation>
    <scope>NUCLEOTIDE SEQUENCE [LARGE SCALE GENOMIC DNA]</scope>
    <source>
        <strain evidence="6 7">ATCC 11539</strain>
    </source>
</reference>
<accession>S7RYC2</accession>
<dbReference type="Pfam" id="PF00538">
    <property type="entry name" value="Linker_histone"/>
    <property type="match status" value="1"/>
</dbReference>
<feature type="compositionally biased region" description="Basic residues" evidence="4">
    <location>
        <begin position="9"/>
        <end position="21"/>
    </location>
</feature>
<comment type="similarity">
    <text evidence="3">Belongs to the histone H1/H5 family.</text>
</comment>
<dbReference type="GeneID" id="19303693"/>
<dbReference type="eggNOG" id="KOG4012">
    <property type="taxonomic scope" value="Eukaryota"/>
</dbReference>
<evidence type="ECO:0000313" key="7">
    <source>
        <dbReference type="Proteomes" id="UP000030669"/>
    </source>
</evidence>
<feature type="compositionally biased region" description="Basic and acidic residues" evidence="4">
    <location>
        <begin position="154"/>
        <end position="166"/>
    </location>
</feature>
<dbReference type="EMBL" id="KB469298">
    <property type="protein sequence ID" value="EPQ58404.1"/>
    <property type="molecule type" value="Genomic_DNA"/>
</dbReference>
<gene>
    <name evidence="6" type="ORF">GLOTRDRAFT_137127</name>
</gene>
<dbReference type="SMART" id="SM00526">
    <property type="entry name" value="H15"/>
    <property type="match status" value="1"/>
</dbReference>
<evidence type="ECO:0000256" key="1">
    <source>
        <dbReference type="ARBA" id="ARBA00020833"/>
    </source>
</evidence>
<dbReference type="KEGG" id="gtr:GLOTRDRAFT_137127"/>
<dbReference type="HOGENOM" id="CLU_052897_3_0_1"/>
<name>S7RYC2_GLOTA</name>
<dbReference type="InterPro" id="IPR036388">
    <property type="entry name" value="WH-like_DNA-bd_sf"/>
</dbReference>
<dbReference type="GO" id="GO:0005634">
    <property type="term" value="C:nucleus"/>
    <property type="evidence" value="ECO:0007669"/>
    <property type="project" value="UniProtKB-SubCell"/>
</dbReference>
<dbReference type="GO" id="GO:0030527">
    <property type="term" value="F:structural constituent of chromatin"/>
    <property type="evidence" value="ECO:0007669"/>
    <property type="project" value="InterPro"/>
</dbReference>
<dbReference type="OMA" id="THPSWID"/>
<dbReference type="STRING" id="670483.S7RYC2"/>
<comment type="subcellular location">
    <subcellularLocation>
        <location evidence="3">Nucleus</location>
    </subcellularLocation>
</comment>
<evidence type="ECO:0000256" key="2">
    <source>
        <dbReference type="ARBA" id="ARBA00023125"/>
    </source>
</evidence>
<proteinExistence type="inferred from homology"/>
<dbReference type="GO" id="GO:0006334">
    <property type="term" value="P:nucleosome assembly"/>
    <property type="evidence" value="ECO:0007669"/>
    <property type="project" value="InterPro"/>
</dbReference>
<dbReference type="Gene3D" id="1.10.10.10">
    <property type="entry name" value="Winged helix-like DNA-binding domain superfamily/Winged helix DNA-binding domain"/>
    <property type="match status" value="1"/>
</dbReference>